<dbReference type="InterPro" id="IPR037010">
    <property type="entry name" value="VitB12-dep_Met_synth_activ_sf"/>
</dbReference>
<dbReference type="AlphaFoldDB" id="A0A948T382"/>
<evidence type="ECO:0000313" key="1">
    <source>
        <dbReference type="EMBL" id="MBU3806608.1"/>
    </source>
</evidence>
<proteinExistence type="predicted"/>
<gene>
    <name evidence="1" type="ORF">H9882_06935</name>
</gene>
<dbReference type="Proteomes" id="UP000713596">
    <property type="component" value="Unassembled WGS sequence"/>
</dbReference>
<organism evidence="1 2">
    <name type="scientific">Candidatus Allofournierella pullistercoris</name>
    <dbReference type="NCBI Taxonomy" id="2838597"/>
    <lineage>
        <taxon>Bacteria</taxon>
        <taxon>Bacillati</taxon>
        <taxon>Bacillota</taxon>
        <taxon>Clostridia</taxon>
        <taxon>Eubacteriales</taxon>
        <taxon>Oscillospiraceae</taxon>
        <taxon>Allofournierella</taxon>
    </lineage>
</organism>
<protein>
    <submittedName>
        <fullName evidence="1">Methionine synthase</fullName>
    </submittedName>
</protein>
<dbReference type="Gene3D" id="3.40.109.40">
    <property type="match status" value="1"/>
</dbReference>
<reference evidence="1" key="1">
    <citation type="journal article" date="2021" name="PeerJ">
        <title>Extensive microbial diversity within the chicken gut microbiome revealed by metagenomics and culture.</title>
        <authorList>
            <person name="Gilroy R."/>
            <person name="Ravi A."/>
            <person name="Getino M."/>
            <person name="Pursley I."/>
            <person name="Horton D.L."/>
            <person name="Alikhan N.F."/>
            <person name="Baker D."/>
            <person name="Gharbi K."/>
            <person name="Hall N."/>
            <person name="Watson M."/>
            <person name="Adriaenssens E.M."/>
            <person name="Foster-Nyarko E."/>
            <person name="Jarju S."/>
            <person name="Secka A."/>
            <person name="Antonio M."/>
            <person name="Oren A."/>
            <person name="Chaudhuri R.R."/>
            <person name="La Ragione R."/>
            <person name="Hildebrand F."/>
            <person name="Pallen M.J."/>
        </authorList>
    </citation>
    <scope>NUCLEOTIDE SEQUENCE</scope>
    <source>
        <strain evidence="1">B5_2728</strain>
    </source>
</reference>
<evidence type="ECO:0000313" key="2">
    <source>
        <dbReference type="Proteomes" id="UP000713596"/>
    </source>
</evidence>
<comment type="caution">
    <text evidence="1">The sequence shown here is derived from an EMBL/GenBank/DDBJ whole genome shotgun (WGS) entry which is preliminary data.</text>
</comment>
<accession>A0A948T382</accession>
<dbReference type="GO" id="GO:0008705">
    <property type="term" value="F:methionine synthase activity"/>
    <property type="evidence" value="ECO:0007669"/>
    <property type="project" value="InterPro"/>
</dbReference>
<reference evidence="1" key="2">
    <citation type="submission" date="2021-04" db="EMBL/GenBank/DDBJ databases">
        <authorList>
            <person name="Gilroy R."/>
        </authorList>
    </citation>
    <scope>NUCLEOTIDE SEQUENCE</scope>
    <source>
        <strain evidence="1">B5_2728</strain>
    </source>
</reference>
<dbReference type="SUPFAM" id="SSF56507">
    <property type="entry name" value="Methionine synthase activation domain-like"/>
    <property type="match status" value="1"/>
</dbReference>
<dbReference type="EMBL" id="JAHLFP010000060">
    <property type="protein sequence ID" value="MBU3806608.1"/>
    <property type="molecule type" value="Genomic_DNA"/>
</dbReference>
<name>A0A948T382_9FIRM</name>
<sequence length="217" mass="24464">MEKLSLCVPTPEQIRAYLSADWWNWPQLEETTRRAVDALCKRVVPRGGYRRLEHQQLQPLCVGKDIQRHLQHCDQGVLLWATLGAEVDFLIRKAAVLDTVYSIVLDATACAMAELLIEQVQDGQKEYYQKQGRFITGRFSPGYGDWPLEIHRYFAPFMGRDGITVTAQYLLLPTKSITALCGVSDRPVTGYLAGCDTCALRQDCNKRKEGVPCGANK</sequence>